<dbReference type="SUPFAM" id="SSF53756">
    <property type="entry name" value="UDP-Glycosyltransferase/glycogen phosphorylase"/>
    <property type="match status" value="1"/>
</dbReference>
<dbReference type="InterPro" id="IPR001296">
    <property type="entry name" value="Glyco_trans_1"/>
</dbReference>
<dbReference type="Pfam" id="PF00534">
    <property type="entry name" value="Glycos_transf_1"/>
    <property type="match status" value="1"/>
</dbReference>
<name>A0A1N6J762_9PROT</name>
<proteinExistence type="predicted"/>
<feature type="domain" description="Glycosyl transferase family 1" evidence="1">
    <location>
        <begin position="194"/>
        <end position="355"/>
    </location>
</feature>
<evidence type="ECO:0000259" key="2">
    <source>
        <dbReference type="Pfam" id="PF13439"/>
    </source>
</evidence>
<dbReference type="EMBL" id="FSRO01000001">
    <property type="protein sequence ID" value="SIO40174.1"/>
    <property type="molecule type" value="Genomic_DNA"/>
</dbReference>
<reference evidence="3 4" key="1">
    <citation type="submission" date="2016-12" db="EMBL/GenBank/DDBJ databases">
        <authorList>
            <person name="Song W.-J."/>
            <person name="Kurnit D.M."/>
        </authorList>
    </citation>
    <scope>NUCLEOTIDE SEQUENCE [LARGE SCALE GENOMIC DNA]</scope>
    <source>
        <strain evidence="3 4">ATCC 49181</strain>
    </source>
</reference>
<evidence type="ECO:0000259" key="1">
    <source>
        <dbReference type="Pfam" id="PF00534"/>
    </source>
</evidence>
<dbReference type="RefSeq" id="WP_028460750.1">
    <property type="nucleotide sequence ID" value="NZ_FSRO01000001.1"/>
</dbReference>
<keyword evidence="4" id="KW-1185">Reference proteome</keyword>
<protein>
    <submittedName>
        <fullName evidence="3">Sugar transferase, PEP-CTERM/EpsH1 system associated</fullName>
    </submittedName>
</protein>
<dbReference type="Pfam" id="PF13439">
    <property type="entry name" value="Glyco_transf_4"/>
    <property type="match status" value="1"/>
</dbReference>
<evidence type="ECO:0000313" key="4">
    <source>
        <dbReference type="Proteomes" id="UP000185062"/>
    </source>
</evidence>
<dbReference type="NCBIfam" id="TIGR03088">
    <property type="entry name" value="stp2"/>
    <property type="match status" value="1"/>
</dbReference>
<dbReference type="Proteomes" id="UP000185062">
    <property type="component" value="Unassembled WGS sequence"/>
</dbReference>
<dbReference type="InterPro" id="IPR028098">
    <property type="entry name" value="Glyco_trans_4-like_N"/>
</dbReference>
<dbReference type="AlphaFoldDB" id="A0A1N6J762"/>
<feature type="domain" description="Glycosyltransferase subfamily 4-like N-terminal" evidence="2">
    <location>
        <begin position="18"/>
        <end position="177"/>
    </location>
</feature>
<dbReference type="PANTHER" id="PTHR12526:SF630">
    <property type="entry name" value="GLYCOSYLTRANSFERASE"/>
    <property type="match status" value="1"/>
</dbReference>
<sequence>MITPQSPLILHVIHHLVIGGMENGLVNLVNKLPASCFRHAIVCIDHSSDFSQRIIRKDIKVYALNRSERGIWPVRRDLFGLCKALKPKIVHTRNLSGLDALLPARLAGVRYCLHSEHGRDVNDLKGDNQKLRLLRRLHNPLINQFITVSKDLQQYLINIGIRSEKITQVYNGVDTERFSPAMSKPQRLLPEFLLGSDKIIIGTVGRIQAVKDQHALLRAYQGLLAKYPDLGQKAYLVIVGNGPLLGDLKEKAISLGISHRVWFSGSLDTIPEILKTFDIFVLPSLAEGISNTVLEAMATGLPVITTNVGGNVELVTEGLNGRFFRPGNIEHLSELIAEYTADKALLKKHGHAARQAVLTHFSLAAMISGYQRIYEANC</sequence>
<dbReference type="STRING" id="44575.SAMN05216419_100352"/>
<evidence type="ECO:0000313" key="3">
    <source>
        <dbReference type="EMBL" id="SIO40174.1"/>
    </source>
</evidence>
<dbReference type="Gene3D" id="3.40.50.2000">
    <property type="entry name" value="Glycogen Phosphorylase B"/>
    <property type="match status" value="2"/>
</dbReference>
<keyword evidence="3" id="KW-0808">Transferase</keyword>
<dbReference type="eggNOG" id="COG0438">
    <property type="taxonomic scope" value="Bacteria"/>
</dbReference>
<dbReference type="GO" id="GO:0016757">
    <property type="term" value="F:glycosyltransferase activity"/>
    <property type="evidence" value="ECO:0007669"/>
    <property type="project" value="InterPro"/>
</dbReference>
<dbReference type="InterPro" id="IPR017522">
    <property type="entry name" value="Sugar_tfrase_PEP-CTERM_Stp2"/>
</dbReference>
<organism evidence="3 4">
    <name type="scientific">Nitrosomonas cryotolerans ATCC 49181</name>
    <dbReference type="NCBI Taxonomy" id="1131553"/>
    <lineage>
        <taxon>Bacteria</taxon>
        <taxon>Pseudomonadati</taxon>
        <taxon>Pseudomonadota</taxon>
        <taxon>Betaproteobacteria</taxon>
        <taxon>Nitrosomonadales</taxon>
        <taxon>Nitrosomonadaceae</taxon>
        <taxon>Nitrosomonas</taxon>
    </lineage>
</organism>
<gene>
    <name evidence="3" type="ORF">SAMN02743940_2366</name>
</gene>
<accession>A0A1N6J762</accession>
<dbReference type="PANTHER" id="PTHR12526">
    <property type="entry name" value="GLYCOSYLTRANSFERASE"/>
    <property type="match status" value="1"/>
</dbReference>